<evidence type="ECO:0000313" key="3">
    <source>
        <dbReference type="EMBL" id="TGM18979.1"/>
    </source>
</evidence>
<protein>
    <submittedName>
        <fullName evidence="3">ImmA/IrrE family metallo-endopeptidase</fullName>
    </submittedName>
</protein>
<dbReference type="Proteomes" id="UP000297422">
    <property type="component" value="Unassembled WGS sequence"/>
</dbReference>
<evidence type="ECO:0000259" key="1">
    <source>
        <dbReference type="Pfam" id="PF04471"/>
    </source>
</evidence>
<dbReference type="Pfam" id="PF04471">
    <property type="entry name" value="Mrr_cat"/>
    <property type="match status" value="1"/>
</dbReference>
<proteinExistence type="predicted"/>
<name>A0ABY2N9I0_9LEPT</name>
<reference evidence="4" key="1">
    <citation type="journal article" date="2019" name="PLoS Negl. Trop. Dis.">
        <title>Revisiting the worldwide diversity of Leptospira species in the environment.</title>
        <authorList>
            <person name="Vincent A.T."/>
            <person name="Schiettekatte O."/>
            <person name="Bourhy P."/>
            <person name="Veyrier F.J."/>
            <person name="Picardeau M."/>
        </authorList>
    </citation>
    <scope>NUCLEOTIDE SEQUENCE [LARGE SCALE GENOMIC DNA]</scope>
    <source>
        <strain evidence="4">201702407</strain>
    </source>
</reference>
<dbReference type="InterPro" id="IPR011856">
    <property type="entry name" value="tRNA_endonuc-like_dom_sf"/>
</dbReference>
<dbReference type="InterPro" id="IPR007560">
    <property type="entry name" value="Restrct_endonuc_IV_Mrr"/>
</dbReference>
<evidence type="ECO:0000259" key="2">
    <source>
        <dbReference type="Pfam" id="PF06114"/>
    </source>
</evidence>
<keyword evidence="4" id="KW-1185">Reference proteome</keyword>
<dbReference type="Gene3D" id="3.40.1350.10">
    <property type="match status" value="1"/>
</dbReference>
<dbReference type="EMBL" id="RQGT01000032">
    <property type="protein sequence ID" value="TGM18979.1"/>
    <property type="molecule type" value="Genomic_DNA"/>
</dbReference>
<feature type="domain" description="Restriction endonuclease type IV Mrr" evidence="1">
    <location>
        <begin position="48"/>
        <end position="145"/>
    </location>
</feature>
<dbReference type="InterPro" id="IPR010359">
    <property type="entry name" value="IrrE_HExxH"/>
</dbReference>
<gene>
    <name evidence="3" type="ORF">EHQ90_05505</name>
</gene>
<accession>A0ABY2N9I0</accession>
<comment type="caution">
    <text evidence="3">The sequence shown here is derived from an EMBL/GenBank/DDBJ whole genome shotgun (WGS) entry which is preliminary data.</text>
</comment>
<evidence type="ECO:0000313" key="4">
    <source>
        <dbReference type="Proteomes" id="UP000297422"/>
    </source>
</evidence>
<organism evidence="3 4">
    <name type="scientific">Leptospira stimsonii</name>
    <dbReference type="NCBI Taxonomy" id="2202203"/>
    <lineage>
        <taxon>Bacteria</taxon>
        <taxon>Pseudomonadati</taxon>
        <taxon>Spirochaetota</taxon>
        <taxon>Spirochaetia</taxon>
        <taxon>Leptospirales</taxon>
        <taxon>Leptospiraceae</taxon>
        <taxon>Leptospira</taxon>
    </lineage>
</organism>
<feature type="domain" description="IrrE N-terminal-like" evidence="2">
    <location>
        <begin position="275"/>
        <end position="410"/>
    </location>
</feature>
<dbReference type="SUPFAM" id="SSF52980">
    <property type="entry name" value="Restriction endonuclease-like"/>
    <property type="match status" value="1"/>
</dbReference>
<dbReference type="Gene3D" id="1.10.10.2910">
    <property type="match status" value="1"/>
</dbReference>
<dbReference type="InterPro" id="IPR011335">
    <property type="entry name" value="Restrct_endonuc-II-like"/>
</dbReference>
<sequence>MYIKLILNRERTKMNTTKKGDEFEEYSYNLIQAALKKNQLGLNADYAQIFRKKEYPFNDQRPGGAVVDLSIEVWPPGADNYTFVYLIECKNYKSRIPINDVREFVQVISEVAGVNAKGVFIANSELQEGAYELIKSKKMMLIQTDQEKAKYEIKLYRVGRSKRLLINDELLHSFLDEEGRLEAKVDSILLNLFSEKKEEVFNVKHLSAKRIEWISNQFLSKFNDSILKKYESLNSYLGSFLSYIQEKFNLKIEFKNELKEDKHGNPIFAYLDFDQNTIFMSEAVRISSKFLFVLMHEIGHLILHKDLRFNQNDYEDFQNSKYNTLSRKFDLENPKNWIEWQANRFATYVLMPKESVIARIIYIQKVLKISRSFGIVYCDDQEVNMEDYEKIINYLSKYFGVSDAIIVIRLKELSLLDDRRIKKRVGMGHVSKFKNRILDFLIVL</sequence>
<dbReference type="Pfam" id="PF06114">
    <property type="entry name" value="Peptidase_M78"/>
    <property type="match status" value="1"/>
</dbReference>